<keyword evidence="5 7" id="KW-1133">Transmembrane helix</keyword>
<evidence type="ECO:0000256" key="2">
    <source>
        <dbReference type="ARBA" id="ARBA00005745"/>
    </source>
</evidence>
<dbReference type="InterPro" id="IPR042094">
    <property type="entry name" value="T2SS_GspF_sf"/>
</dbReference>
<proteinExistence type="inferred from homology"/>
<comment type="subcellular location">
    <subcellularLocation>
        <location evidence="1">Cell membrane</location>
        <topology evidence="1">Multi-pass membrane protein</topology>
    </subcellularLocation>
</comment>
<feature type="transmembrane region" description="Helical" evidence="7">
    <location>
        <begin position="142"/>
        <end position="170"/>
    </location>
</feature>
<evidence type="ECO:0000256" key="4">
    <source>
        <dbReference type="ARBA" id="ARBA00022692"/>
    </source>
</evidence>
<keyword evidence="6 7" id="KW-0472">Membrane</keyword>
<dbReference type="Proteomes" id="UP001529423">
    <property type="component" value="Unassembled WGS sequence"/>
</dbReference>
<accession>A0ABT7VM80</accession>
<gene>
    <name evidence="9" type="ORF">QUW46_04595</name>
</gene>
<comment type="caution">
    <text evidence="9">The sequence shown here is derived from an EMBL/GenBank/DDBJ whole genome shotgun (WGS) entry which is preliminary data.</text>
</comment>
<name>A0ABT7VM80_9LACO</name>
<keyword evidence="10" id="KW-1185">Reference proteome</keyword>
<dbReference type="Gene3D" id="1.20.81.30">
    <property type="entry name" value="Type II secretion system (T2SS), domain F"/>
    <property type="match status" value="1"/>
</dbReference>
<protein>
    <submittedName>
        <fullName evidence="9">Type II secretion system F family protein</fullName>
    </submittedName>
</protein>
<evidence type="ECO:0000256" key="1">
    <source>
        <dbReference type="ARBA" id="ARBA00004651"/>
    </source>
</evidence>
<evidence type="ECO:0000313" key="10">
    <source>
        <dbReference type="Proteomes" id="UP001529423"/>
    </source>
</evidence>
<dbReference type="PANTHER" id="PTHR30012">
    <property type="entry name" value="GENERAL SECRETION PATHWAY PROTEIN"/>
    <property type="match status" value="1"/>
</dbReference>
<dbReference type="PANTHER" id="PTHR30012:SF0">
    <property type="entry name" value="TYPE II SECRETION SYSTEM PROTEIN F-RELATED"/>
    <property type="match status" value="1"/>
</dbReference>
<reference evidence="10" key="1">
    <citation type="submission" date="2023-06" db="EMBL/GenBank/DDBJ databases">
        <title>Identification and characterization of horizontal gene transfer across gut microbiota members of farm animals based on homology search.</title>
        <authorList>
            <person name="Zeman M."/>
            <person name="Kubasova T."/>
            <person name="Jahodarova E."/>
            <person name="Nykrynova M."/>
            <person name="Rychlik I."/>
        </authorList>
    </citation>
    <scope>NUCLEOTIDE SEQUENCE [LARGE SCALE GENOMIC DNA]</scope>
    <source>
        <strain evidence="10">105_WCHN</strain>
    </source>
</reference>
<keyword evidence="4 7" id="KW-0812">Transmembrane</keyword>
<dbReference type="Pfam" id="PF00482">
    <property type="entry name" value="T2SSF"/>
    <property type="match status" value="1"/>
</dbReference>
<evidence type="ECO:0000313" key="9">
    <source>
        <dbReference type="EMBL" id="MDM8333848.1"/>
    </source>
</evidence>
<evidence type="ECO:0000259" key="8">
    <source>
        <dbReference type="Pfam" id="PF00482"/>
    </source>
</evidence>
<keyword evidence="3" id="KW-1003">Cell membrane</keyword>
<sequence length="177" mass="20048">MIIFVALAGAGMVVHWYRLGPDQRVDWLCRLPIVGKCYRLYYGYYIASTLAILLRCGMSLKEILGVIEQFSPRSLLFCLGKEAQRQVQDGGELDDLIRKHHFLPGELAVMVHKGMTVEELGADFNMLAKMQFKRLLVQLGELFTLVQPVIFIIIALVIVGLYLSILLPIYQSIQGVY</sequence>
<evidence type="ECO:0000256" key="3">
    <source>
        <dbReference type="ARBA" id="ARBA00022475"/>
    </source>
</evidence>
<organism evidence="9 10">
    <name type="scientific">Limosilactobacillus panis</name>
    <dbReference type="NCBI Taxonomy" id="47493"/>
    <lineage>
        <taxon>Bacteria</taxon>
        <taxon>Bacillati</taxon>
        <taxon>Bacillota</taxon>
        <taxon>Bacilli</taxon>
        <taxon>Lactobacillales</taxon>
        <taxon>Lactobacillaceae</taxon>
        <taxon>Limosilactobacillus</taxon>
    </lineage>
</organism>
<evidence type="ECO:0000256" key="6">
    <source>
        <dbReference type="ARBA" id="ARBA00023136"/>
    </source>
</evidence>
<evidence type="ECO:0000256" key="7">
    <source>
        <dbReference type="SAM" id="Phobius"/>
    </source>
</evidence>
<dbReference type="InterPro" id="IPR003004">
    <property type="entry name" value="GspF/PilC"/>
</dbReference>
<reference evidence="9 10" key="2">
    <citation type="submission" date="2023-06" db="EMBL/GenBank/DDBJ databases">
        <title>Identification and characterization of horizontal gene transfer across gut microbiota members of farm animals based on homology search.</title>
        <authorList>
            <person name="Schwarzerova J."/>
            <person name="Nykrynova M."/>
            <person name="Jureckova K."/>
            <person name="Cejkova D."/>
            <person name="Rychlik I."/>
        </authorList>
    </citation>
    <scope>NUCLEOTIDE SEQUENCE [LARGE SCALE GENOMIC DNA]</scope>
    <source>
        <strain evidence="9 10">105_WCHN</strain>
    </source>
</reference>
<reference evidence="9 10" key="3">
    <citation type="submission" date="2023-06" db="EMBL/GenBank/DDBJ databases">
        <authorList>
            <person name="Zeman M."/>
            <person name="Kubasova T."/>
            <person name="Jahodarova E."/>
            <person name="Nykrynova M."/>
            <person name="Rychlik I."/>
        </authorList>
    </citation>
    <scope>NUCLEOTIDE SEQUENCE [LARGE SCALE GENOMIC DNA]</scope>
    <source>
        <strain evidence="9 10">105_WCHN</strain>
    </source>
</reference>
<dbReference type="InterPro" id="IPR018076">
    <property type="entry name" value="T2SS_GspF_dom"/>
</dbReference>
<feature type="domain" description="Type II secretion system protein GspF" evidence="8">
    <location>
        <begin position="48"/>
        <end position="168"/>
    </location>
</feature>
<comment type="similarity">
    <text evidence="2">Belongs to the GSP F family.</text>
</comment>
<evidence type="ECO:0000256" key="5">
    <source>
        <dbReference type="ARBA" id="ARBA00022989"/>
    </source>
</evidence>
<dbReference type="EMBL" id="JAUDEO010000020">
    <property type="protein sequence ID" value="MDM8333848.1"/>
    <property type="molecule type" value="Genomic_DNA"/>
</dbReference>
<dbReference type="RefSeq" id="WP_289559956.1">
    <property type="nucleotide sequence ID" value="NZ_JAUDEO010000020.1"/>
</dbReference>